<keyword evidence="1" id="KW-1133">Transmembrane helix</keyword>
<organism evidence="2 3">
    <name type="scientific">Lophium mytilinum</name>
    <dbReference type="NCBI Taxonomy" id="390894"/>
    <lineage>
        <taxon>Eukaryota</taxon>
        <taxon>Fungi</taxon>
        <taxon>Dikarya</taxon>
        <taxon>Ascomycota</taxon>
        <taxon>Pezizomycotina</taxon>
        <taxon>Dothideomycetes</taxon>
        <taxon>Pleosporomycetidae</taxon>
        <taxon>Mytilinidiales</taxon>
        <taxon>Mytilinidiaceae</taxon>
        <taxon>Lophium</taxon>
    </lineage>
</organism>
<gene>
    <name evidence="2" type="ORF">BU16DRAFT_565283</name>
</gene>
<reference evidence="2" key="1">
    <citation type="journal article" date="2020" name="Stud. Mycol.">
        <title>101 Dothideomycetes genomes: a test case for predicting lifestyles and emergence of pathogens.</title>
        <authorList>
            <person name="Haridas S."/>
            <person name="Albert R."/>
            <person name="Binder M."/>
            <person name="Bloem J."/>
            <person name="Labutti K."/>
            <person name="Salamov A."/>
            <person name="Andreopoulos B."/>
            <person name="Baker S."/>
            <person name="Barry K."/>
            <person name="Bills G."/>
            <person name="Bluhm B."/>
            <person name="Cannon C."/>
            <person name="Castanera R."/>
            <person name="Culley D."/>
            <person name="Daum C."/>
            <person name="Ezra D."/>
            <person name="Gonzalez J."/>
            <person name="Henrissat B."/>
            <person name="Kuo A."/>
            <person name="Liang C."/>
            <person name="Lipzen A."/>
            <person name="Lutzoni F."/>
            <person name="Magnuson J."/>
            <person name="Mondo S."/>
            <person name="Nolan M."/>
            <person name="Ohm R."/>
            <person name="Pangilinan J."/>
            <person name="Park H.-J."/>
            <person name="Ramirez L."/>
            <person name="Alfaro M."/>
            <person name="Sun H."/>
            <person name="Tritt A."/>
            <person name="Yoshinaga Y."/>
            <person name="Zwiers L.-H."/>
            <person name="Turgeon B."/>
            <person name="Goodwin S."/>
            <person name="Spatafora J."/>
            <person name="Crous P."/>
            <person name="Grigoriev I."/>
        </authorList>
    </citation>
    <scope>NUCLEOTIDE SEQUENCE</scope>
    <source>
        <strain evidence="2">CBS 269.34</strain>
    </source>
</reference>
<evidence type="ECO:0000256" key="1">
    <source>
        <dbReference type="SAM" id="Phobius"/>
    </source>
</evidence>
<sequence>MASALPLSNVTPPGTGPPPYELLSKRQQLRRHLQIRSPQPPPSFLSSTFQPAIRPVTIFAIFLSTTVTLLATVYLAVFLLSYELMTIGSEEVQIPPIAATCVLFPFITMVHFACTNSYASKRPRANPDDATTGKGWLIGSLQSLIVISGVLAGIYAFIWIIVGILIAAGVTDLH</sequence>
<accession>A0A6A6QIU6</accession>
<name>A0A6A6QIU6_9PEZI</name>
<keyword evidence="1" id="KW-0812">Transmembrane</keyword>
<evidence type="ECO:0000313" key="3">
    <source>
        <dbReference type="Proteomes" id="UP000799750"/>
    </source>
</evidence>
<dbReference type="EMBL" id="MU004195">
    <property type="protein sequence ID" value="KAF2491583.1"/>
    <property type="molecule type" value="Genomic_DNA"/>
</dbReference>
<evidence type="ECO:0008006" key="4">
    <source>
        <dbReference type="Google" id="ProtNLM"/>
    </source>
</evidence>
<feature type="transmembrane region" description="Helical" evidence="1">
    <location>
        <begin position="144"/>
        <end position="170"/>
    </location>
</feature>
<evidence type="ECO:0000313" key="2">
    <source>
        <dbReference type="EMBL" id="KAF2491583.1"/>
    </source>
</evidence>
<dbReference type="Proteomes" id="UP000799750">
    <property type="component" value="Unassembled WGS sequence"/>
</dbReference>
<keyword evidence="1" id="KW-0472">Membrane</keyword>
<feature type="transmembrane region" description="Helical" evidence="1">
    <location>
        <begin position="94"/>
        <end position="114"/>
    </location>
</feature>
<dbReference type="AlphaFoldDB" id="A0A6A6QIU6"/>
<feature type="transmembrane region" description="Helical" evidence="1">
    <location>
        <begin position="56"/>
        <end position="82"/>
    </location>
</feature>
<protein>
    <recommendedName>
        <fullName evidence="4">MARVEL domain-containing protein</fullName>
    </recommendedName>
</protein>
<keyword evidence="3" id="KW-1185">Reference proteome</keyword>
<dbReference type="OrthoDB" id="10460152at2759"/>
<proteinExistence type="predicted"/>